<feature type="domain" description="Response regulatory" evidence="7">
    <location>
        <begin position="2"/>
        <end position="115"/>
    </location>
</feature>
<evidence type="ECO:0000313" key="8">
    <source>
        <dbReference type="EMBL" id="KPV52746.1"/>
    </source>
</evidence>
<dbReference type="InterPro" id="IPR001789">
    <property type="entry name" value="Sig_transdc_resp-reg_receiver"/>
</dbReference>
<dbReference type="GO" id="GO:0000160">
    <property type="term" value="P:phosphorelay signal transduction system"/>
    <property type="evidence" value="ECO:0007669"/>
    <property type="project" value="UniProtKB-KW"/>
</dbReference>
<organism evidence="8 9">
    <name type="scientific">Kouleothrix aurantiaca</name>
    <dbReference type="NCBI Taxonomy" id="186479"/>
    <lineage>
        <taxon>Bacteria</taxon>
        <taxon>Bacillati</taxon>
        <taxon>Chloroflexota</taxon>
        <taxon>Chloroflexia</taxon>
        <taxon>Chloroflexales</taxon>
        <taxon>Roseiflexineae</taxon>
        <taxon>Roseiflexaceae</taxon>
        <taxon>Kouleothrix</taxon>
    </lineage>
</organism>
<keyword evidence="3" id="KW-0805">Transcription regulation</keyword>
<dbReference type="GO" id="GO:0016301">
    <property type="term" value="F:kinase activity"/>
    <property type="evidence" value="ECO:0007669"/>
    <property type="project" value="UniProtKB-KW"/>
</dbReference>
<evidence type="ECO:0000256" key="3">
    <source>
        <dbReference type="ARBA" id="ARBA00023015"/>
    </source>
</evidence>
<evidence type="ECO:0000259" key="7">
    <source>
        <dbReference type="PROSITE" id="PS50110"/>
    </source>
</evidence>
<comment type="caution">
    <text evidence="8">The sequence shown here is derived from an EMBL/GenBank/DDBJ whole genome shotgun (WGS) entry which is preliminary data.</text>
</comment>
<evidence type="ECO:0000256" key="5">
    <source>
        <dbReference type="ARBA" id="ARBA00023163"/>
    </source>
</evidence>
<dbReference type="AlphaFoldDB" id="A0A0P9D1E9"/>
<accession>A0A0P9D1E9</accession>
<evidence type="ECO:0000256" key="1">
    <source>
        <dbReference type="ARBA" id="ARBA00022553"/>
    </source>
</evidence>
<dbReference type="EMBL" id="LJCR01000445">
    <property type="protein sequence ID" value="KPV52746.1"/>
    <property type="molecule type" value="Genomic_DNA"/>
</dbReference>
<evidence type="ECO:0000256" key="2">
    <source>
        <dbReference type="ARBA" id="ARBA00023012"/>
    </source>
</evidence>
<keyword evidence="8" id="KW-0808">Transferase</keyword>
<evidence type="ECO:0000313" key="9">
    <source>
        <dbReference type="Proteomes" id="UP000050509"/>
    </source>
</evidence>
<dbReference type="PROSITE" id="PS50110">
    <property type="entry name" value="RESPONSE_REGULATORY"/>
    <property type="match status" value="1"/>
</dbReference>
<dbReference type="SUPFAM" id="SSF52172">
    <property type="entry name" value="CheY-like"/>
    <property type="match status" value="1"/>
</dbReference>
<dbReference type="InterPro" id="IPR011006">
    <property type="entry name" value="CheY-like_superfamily"/>
</dbReference>
<protein>
    <submittedName>
        <fullName evidence="8">Histidine kinase</fullName>
    </submittedName>
</protein>
<feature type="modified residue" description="4-aspartylphosphate" evidence="6">
    <location>
        <position position="51"/>
    </location>
</feature>
<dbReference type="PANTHER" id="PTHR44591">
    <property type="entry name" value="STRESS RESPONSE REGULATOR PROTEIN 1"/>
    <property type="match status" value="1"/>
</dbReference>
<keyword evidence="8" id="KW-0418">Kinase</keyword>
<dbReference type="GO" id="GO:0003677">
    <property type="term" value="F:DNA binding"/>
    <property type="evidence" value="ECO:0007669"/>
    <property type="project" value="UniProtKB-KW"/>
</dbReference>
<dbReference type="SMART" id="SM00448">
    <property type="entry name" value="REC"/>
    <property type="match status" value="1"/>
</dbReference>
<dbReference type="PANTHER" id="PTHR44591:SF3">
    <property type="entry name" value="RESPONSE REGULATORY DOMAIN-CONTAINING PROTEIN"/>
    <property type="match status" value="1"/>
</dbReference>
<keyword evidence="9" id="KW-1185">Reference proteome</keyword>
<proteinExistence type="predicted"/>
<dbReference type="Gene3D" id="3.40.50.2300">
    <property type="match status" value="1"/>
</dbReference>
<keyword evidence="5" id="KW-0804">Transcription</keyword>
<dbReference type="Pfam" id="PF00072">
    <property type="entry name" value="Response_reg"/>
    <property type="match status" value="1"/>
</dbReference>
<dbReference type="FunFam" id="3.40.50.2300:FF:000001">
    <property type="entry name" value="DNA-binding response regulator PhoB"/>
    <property type="match status" value="1"/>
</dbReference>
<name>A0A0P9D1E9_9CHLR</name>
<dbReference type="InterPro" id="IPR050595">
    <property type="entry name" value="Bact_response_regulator"/>
</dbReference>
<keyword evidence="2" id="KW-0902">Two-component regulatory system</keyword>
<gene>
    <name evidence="8" type="ORF">SE17_13665</name>
</gene>
<evidence type="ECO:0000256" key="6">
    <source>
        <dbReference type="PROSITE-ProRule" id="PRU00169"/>
    </source>
</evidence>
<reference evidence="8 9" key="1">
    <citation type="submission" date="2015-09" db="EMBL/GenBank/DDBJ databases">
        <title>Draft genome sequence of Kouleothrix aurantiaca JCM 19913.</title>
        <authorList>
            <person name="Hemp J."/>
        </authorList>
    </citation>
    <scope>NUCLEOTIDE SEQUENCE [LARGE SCALE GENOMIC DNA]</scope>
    <source>
        <strain evidence="8 9">COM-B</strain>
    </source>
</reference>
<keyword evidence="4" id="KW-0238">DNA-binding</keyword>
<keyword evidence="1 6" id="KW-0597">Phosphoprotein</keyword>
<sequence>MRILVVDDNRDILDLVQRVLITYGYDVVIARDGMEALQQETTSQPDLVVLDVNLPMLDGWEVCRRIKARRAVPVLLLTVRAERADIERSHEAGADDHLPKPFDITEFLGRIKKLLAHPAPTLLPPA</sequence>
<dbReference type="Proteomes" id="UP000050509">
    <property type="component" value="Unassembled WGS sequence"/>
</dbReference>
<dbReference type="CDD" id="cd17574">
    <property type="entry name" value="REC_OmpR"/>
    <property type="match status" value="1"/>
</dbReference>
<evidence type="ECO:0000256" key="4">
    <source>
        <dbReference type="ARBA" id="ARBA00023125"/>
    </source>
</evidence>